<evidence type="ECO:0000313" key="2">
    <source>
        <dbReference type="Proteomes" id="UP000887013"/>
    </source>
</evidence>
<dbReference type="PANTHER" id="PTHR35258:SF1">
    <property type="entry name" value="SPERMATOGENESIS-ASSOCIATED PROTEIN 22"/>
    <property type="match status" value="1"/>
</dbReference>
<organism evidence="1 2">
    <name type="scientific">Nephila pilipes</name>
    <name type="common">Giant wood spider</name>
    <name type="synonym">Nephila maculata</name>
    <dbReference type="NCBI Taxonomy" id="299642"/>
    <lineage>
        <taxon>Eukaryota</taxon>
        <taxon>Metazoa</taxon>
        <taxon>Ecdysozoa</taxon>
        <taxon>Arthropoda</taxon>
        <taxon>Chelicerata</taxon>
        <taxon>Arachnida</taxon>
        <taxon>Araneae</taxon>
        <taxon>Araneomorphae</taxon>
        <taxon>Entelegynae</taxon>
        <taxon>Araneoidea</taxon>
        <taxon>Nephilidae</taxon>
        <taxon>Nephila</taxon>
    </lineage>
</organism>
<dbReference type="AlphaFoldDB" id="A0A8X6NDH6"/>
<accession>A0A8X6NDH6</accession>
<dbReference type="GO" id="GO:0007129">
    <property type="term" value="P:homologous chromosome pairing at meiosis"/>
    <property type="evidence" value="ECO:0007669"/>
    <property type="project" value="InterPro"/>
</dbReference>
<sequence>MRLRHLTAFRDDNPKLYPKWSPSDSPSRNKNKKLDKKLTFPRVFTVTVEKLQTWPKVFSCGQMIFELFGILEKIILVKQPKVQKLQLKSQKMKSHLICTFYEIDRQLPKLTMGTWHRCIILLRYNKEYQCVSIRSATSNELKYLDKLVIDSSKSMAILLKSSNLF</sequence>
<dbReference type="InterPro" id="IPR033536">
    <property type="entry name" value="Spata22"/>
</dbReference>
<comment type="caution">
    <text evidence="1">The sequence shown here is derived from an EMBL/GenBank/DDBJ whole genome shotgun (WGS) entry which is preliminary data.</text>
</comment>
<dbReference type="GO" id="GO:0000711">
    <property type="term" value="P:meiotic DNA repair synthesis"/>
    <property type="evidence" value="ECO:0007669"/>
    <property type="project" value="InterPro"/>
</dbReference>
<dbReference type="OrthoDB" id="6432710at2759"/>
<proteinExistence type="predicted"/>
<protein>
    <submittedName>
        <fullName evidence="1">Uncharacterized protein</fullName>
    </submittedName>
</protein>
<dbReference type="PANTHER" id="PTHR35258">
    <property type="entry name" value="SPERMATOGENESIS-ASSOCIATED PROTEIN 22"/>
    <property type="match status" value="1"/>
</dbReference>
<dbReference type="GO" id="GO:0007276">
    <property type="term" value="P:gamete generation"/>
    <property type="evidence" value="ECO:0007669"/>
    <property type="project" value="InterPro"/>
</dbReference>
<gene>
    <name evidence="1" type="primary">AVEN_193818_1</name>
    <name evidence="1" type="ORF">NPIL_460991</name>
</gene>
<dbReference type="GO" id="GO:0051445">
    <property type="term" value="P:regulation of meiotic cell cycle"/>
    <property type="evidence" value="ECO:0007669"/>
    <property type="project" value="TreeGrafter"/>
</dbReference>
<keyword evidence="2" id="KW-1185">Reference proteome</keyword>
<evidence type="ECO:0000313" key="1">
    <source>
        <dbReference type="EMBL" id="GFT09353.1"/>
    </source>
</evidence>
<dbReference type="EMBL" id="BMAW01008619">
    <property type="protein sequence ID" value="GFT09353.1"/>
    <property type="molecule type" value="Genomic_DNA"/>
</dbReference>
<reference evidence="1" key="1">
    <citation type="submission" date="2020-08" db="EMBL/GenBank/DDBJ databases">
        <title>Multicomponent nature underlies the extraordinary mechanical properties of spider dragline silk.</title>
        <authorList>
            <person name="Kono N."/>
            <person name="Nakamura H."/>
            <person name="Mori M."/>
            <person name="Yoshida Y."/>
            <person name="Ohtoshi R."/>
            <person name="Malay A.D."/>
            <person name="Moran D.A.P."/>
            <person name="Tomita M."/>
            <person name="Numata K."/>
            <person name="Arakawa K."/>
        </authorList>
    </citation>
    <scope>NUCLEOTIDE SEQUENCE</scope>
</reference>
<dbReference type="Proteomes" id="UP000887013">
    <property type="component" value="Unassembled WGS sequence"/>
</dbReference>
<name>A0A8X6NDH6_NEPPI</name>